<keyword evidence="1" id="KW-0812">Transmembrane</keyword>
<dbReference type="PANTHER" id="PTHR21477:SF12">
    <property type="entry name" value="PROTEIN PHLOEM PROTEIN 2-LIKE A10"/>
    <property type="match status" value="1"/>
</dbReference>
<evidence type="ECO:0000313" key="2">
    <source>
        <dbReference type="EMBL" id="KAL0298235.1"/>
    </source>
</evidence>
<organism evidence="2">
    <name type="scientific">Sesamum calycinum</name>
    <dbReference type="NCBI Taxonomy" id="2727403"/>
    <lineage>
        <taxon>Eukaryota</taxon>
        <taxon>Viridiplantae</taxon>
        <taxon>Streptophyta</taxon>
        <taxon>Embryophyta</taxon>
        <taxon>Tracheophyta</taxon>
        <taxon>Spermatophyta</taxon>
        <taxon>Magnoliopsida</taxon>
        <taxon>eudicotyledons</taxon>
        <taxon>Gunneridae</taxon>
        <taxon>Pentapetalae</taxon>
        <taxon>asterids</taxon>
        <taxon>lamiids</taxon>
        <taxon>Lamiales</taxon>
        <taxon>Pedaliaceae</taxon>
        <taxon>Sesamum</taxon>
    </lineage>
</organism>
<dbReference type="AlphaFoldDB" id="A0AAW2JUA5"/>
<proteinExistence type="predicted"/>
<evidence type="ECO:0000256" key="1">
    <source>
        <dbReference type="SAM" id="Phobius"/>
    </source>
</evidence>
<gene>
    <name evidence="2" type="ORF">Scaly_3069000</name>
</gene>
<name>A0AAW2JUA5_9LAMI</name>
<feature type="transmembrane region" description="Helical" evidence="1">
    <location>
        <begin position="15"/>
        <end position="33"/>
    </location>
</feature>
<accession>A0AAW2JUA5</accession>
<keyword evidence="1" id="KW-0472">Membrane</keyword>
<reference evidence="2" key="1">
    <citation type="submission" date="2020-06" db="EMBL/GenBank/DDBJ databases">
        <authorList>
            <person name="Li T."/>
            <person name="Hu X."/>
            <person name="Zhang T."/>
            <person name="Song X."/>
            <person name="Zhang H."/>
            <person name="Dai N."/>
            <person name="Sheng W."/>
            <person name="Hou X."/>
            <person name="Wei L."/>
        </authorList>
    </citation>
    <scope>NUCLEOTIDE SEQUENCE</scope>
    <source>
        <strain evidence="2">KEN8</strain>
        <tissue evidence="2">Leaf</tissue>
    </source>
</reference>
<keyword evidence="1" id="KW-1133">Transmembrane helix</keyword>
<feature type="transmembrane region" description="Helical" evidence="1">
    <location>
        <begin position="205"/>
        <end position="225"/>
    </location>
</feature>
<protein>
    <submittedName>
        <fullName evidence="2">Protein PHLOEM PROTEIN 2-LIKE A10</fullName>
    </submittedName>
</protein>
<dbReference type="EMBL" id="JACGWM010000786">
    <property type="protein sequence ID" value="KAL0298235.1"/>
    <property type="molecule type" value="Genomic_DNA"/>
</dbReference>
<dbReference type="InterPro" id="IPR019141">
    <property type="entry name" value="DUF2045"/>
</dbReference>
<comment type="caution">
    <text evidence="2">The sequence shown here is derived from an EMBL/GenBank/DDBJ whole genome shotgun (WGS) entry which is preliminary data.</text>
</comment>
<sequence>MDTRLVSFSKKKKKWIVLLGLIEFSSYGAYKISHIPSVERKTKRILKLLGCLVSMAKMVSESASLITLILKDLKEFLTIDQVEIPNSLKQLQKIARSEEFSESDLSLSADSLKTKSKVGIVDYGKNIGRIGPKNNGWVNSISSTLAVLRNRKFVLDVIGKVAFEIVRSVVEFFLWKMSEGLNRSVDVVVERGYEVVRYVGAKSSVILIICLLFFLHILGNARVLLPA</sequence>
<dbReference type="PANTHER" id="PTHR21477">
    <property type="entry name" value="ZGC:172139"/>
    <property type="match status" value="1"/>
</dbReference>
<reference evidence="2" key="2">
    <citation type="journal article" date="2024" name="Plant">
        <title>Genomic evolution and insights into agronomic trait innovations of Sesamum species.</title>
        <authorList>
            <person name="Miao H."/>
            <person name="Wang L."/>
            <person name="Qu L."/>
            <person name="Liu H."/>
            <person name="Sun Y."/>
            <person name="Le M."/>
            <person name="Wang Q."/>
            <person name="Wei S."/>
            <person name="Zheng Y."/>
            <person name="Lin W."/>
            <person name="Duan Y."/>
            <person name="Cao H."/>
            <person name="Xiong S."/>
            <person name="Wang X."/>
            <person name="Wei L."/>
            <person name="Li C."/>
            <person name="Ma Q."/>
            <person name="Ju M."/>
            <person name="Zhao R."/>
            <person name="Li G."/>
            <person name="Mu C."/>
            <person name="Tian Q."/>
            <person name="Mei H."/>
            <person name="Zhang T."/>
            <person name="Gao T."/>
            <person name="Zhang H."/>
        </authorList>
    </citation>
    <scope>NUCLEOTIDE SEQUENCE</scope>
    <source>
        <strain evidence="2">KEN8</strain>
    </source>
</reference>